<dbReference type="KEGG" id="cst:CLOST_0312"/>
<organism evidence="1 2">
    <name type="scientific">Acetoanaerobium sticklandii (strain ATCC 12662 / DSM 519 / JCM 1433 / CCUG 9281 / NCIMB 10654 / HF)</name>
    <name type="common">Clostridium sticklandii</name>
    <dbReference type="NCBI Taxonomy" id="499177"/>
    <lineage>
        <taxon>Bacteria</taxon>
        <taxon>Bacillati</taxon>
        <taxon>Bacillota</taxon>
        <taxon>Clostridia</taxon>
        <taxon>Peptostreptococcales</taxon>
        <taxon>Filifactoraceae</taxon>
        <taxon>Acetoanaerobium</taxon>
    </lineage>
</organism>
<dbReference type="EMBL" id="FP565809">
    <property type="protein sequence ID" value="CBH20442.1"/>
    <property type="molecule type" value="Genomic_DNA"/>
</dbReference>
<proteinExistence type="predicted"/>
<sequence>MYYFYFSALSIFNFYISEFKLCKRLSNLRMFIKVKGRVKGEIMLGILEQKNL</sequence>
<dbReference type="AlphaFoldDB" id="E3PUW2"/>
<dbReference type="Proteomes" id="UP000007041">
    <property type="component" value="Chromosome"/>
</dbReference>
<name>E3PUW2_ACESD</name>
<dbReference type="HOGENOM" id="CLU_3078631_0_0_9"/>
<gene>
    <name evidence="1" type="ordered locus">CLOST_0312</name>
</gene>
<reference evidence="2" key="1">
    <citation type="journal article" date="2010" name="BMC Genomics">
        <title>Clostridium sticklandii, a specialist in amino acid degradation:revisiting its metabolism through its genome sequence.</title>
        <authorList>
            <person name="Fonknechten N."/>
            <person name="Chaussonnerie S."/>
            <person name="Tricot S."/>
            <person name="Lajus A."/>
            <person name="Andreesen J.R."/>
            <person name="Perchat N."/>
            <person name="Pelletier E."/>
            <person name="Gouyvenoux M."/>
            <person name="Barbe V."/>
            <person name="Salanoubat M."/>
            <person name="Le Paslier D."/>
            <person name="Weissenbach J."/>
            <person name="Cohen G.N."/>
            <person name="Kreimeyer A."/>
        </authorList>
    </citation>
    <scope>NUCLEOTIDE SEQUENCE [LARGE SCALE GENOMIC DNA]</scope>
    <source>
        <strain evidence="2">ATCC 12662 / DSM 519 / JCM 1433 / CCUG 9281 / NCIMB 10654 / HF</strain>
    </source>
</reference>
<evidence type="ECO:0000313" key="2">
    <source>
        <dbReference type="Proteomes" id="UP000007041"/>
    </source>
</evidence>
<accession>E3PUW2</accession>
<dbReference type="BioCyc" id="CSTI499177:GJE9-321-MONOMER"/>
<evidence type="ECO:0000313" key="1">
    <source>
        <dbReference type="EMBL" id="CBH20442.1"/>
    </source>
</evidence>
<keyword evidence="2" id="KW-1185">Reference proteome</keyword>
<protein>
    <submittedName>
        <fullName evidence="1">Uncharacterized protein</fullName>
    </submittedName>
</protein>